<feature type="domain" description="GH16" evidence="11">
    <location>
        <begin position="219"/>
        <end position="632"/>
    </location>
</feature>
<evidence type="ECO:0000256" key="7">
    <source>
        <dbReference type="ARBA" id="ARBA00023180"/>
    </source>
</evidence>
<comment type="similarity">
    <text evidence="2">Belongs to the SKN1/KRE6 family.</text>
</comment>
<dbReference type="GO" id="GO:0031505">
    <property type="term" value="P:fungal-type cell wall organization"/>
    <property type="evidence" value="ECO:0007669"/>
    <property type="project" value="TreeGrafter"/>
</dbReference>
<gene>
    <name evidence="12" type="ORF">D9613_006048</name>
</gene>
<dbReference type="GO" id="GO:0006078">
    <property type="term" value="P:(1-&gt;6)-beta-D-glucan biosynthetic process"/>
    <property type="evidence" value="ECO:0007669"/>
    <property type="project" value="TreeGrafter"/>
</dbReference>
<dbReference type="InterPro" id="IPR000757">
    <property type="entry name" value="Beta-glucanase-like"/>
</dbReference>
<evidence type="ECO:0000256" key="2">
    <source>
        <dbReference type="ARBA" id="ARBA00010962"/>
    </source>
</evidence>
<dbReference type="PROSITE" id="PS51762">
    <property type="entry name" value="GH16_2"/>
    <property type="match status" value="1"/>
</dbReference>
<evidence type="ECO:0000256" key="6">
    <source>
        <dbReference type="ARBA" id="ARBA00023136"/>
    </source>
</evidence>
<feature type="transmembrane region" description="Helical" evidence="10">
    <location>
        <begin position="195"/>
        <end position="219"/>
    </location>
</feature>
<evidence type="ECO:0000313" key="12">
    <source>
        <dbReference type="EMBL" id="KAF4617899.1"/>
    </source>
</evidence>
<dbReference type="Proteomes" id="UP000521872">
    <property type="component" value="Unassembled WGS sequence"/>
</dbReference>
<protein>
    <recommendedName>
        <fullName evidence="11">GH16 domain-containing protein</fullName>
    </recommendedName>
</protein>
<keyword evidence="4" id="KW-0735">Signal-anchor</keyword>
<keyword evidence="5 10" id="KW-1133">Transmembrane helix</keyword>
<comment type="caution">
    <text evidence="12">The sequence shown here is derived from an EMBL/GenBank/DDBJ whole genome shotgun (WGS) entry which is preliminary data.</text>
</comment>
<dbReference type="Gene3D" id="2.60.120.200">
    <property type="match status" value="2"/>
</dbReference>
<sequence>MSRNSRRQSNQHPFPQYASVPHTPSRANSANSYSSYAAYQPQQQQYQQPVVYAPQIGGPRPIRSSSASSRPRRSSSSRRSQQQQQQGRHDMAMGVATGNIGAGYGPYSYHQEPAREAGGYSHSRYTNSPSETSLDTAPQNHGPSHAPPPPPIMVAPTTTTVPQHMWNKEPDFDDALHYPDPRGESGFTLFSWRGWVNMGAIFLIIAGLIFLFAGFPVLYHFQHLPQPFIGFNVGGINASGQIPELPNIRGMIDPDTPKSAWFRTGDDGLPYELTFSDEFNTDGRTFYPGDDPYWEAEDQYYWTTNDKEYYDPAAVTTANGKLVITMSEQQTHNLNFQSGMITSWNKLCFTTGYVEVSVSLPGVQGAPVPGLWPAAWTLGNLGRAGYGASTQGMWPYSYDSCDVGTFPAQIGKDGQPAAAATGGKGGVPLSSQPGQKLSACTCPGSDHPGPSVNVGRGVPEIDIIEAQVNNAKRQGDVSQSFQVAPYDMGFKASQAPGALTIYNTTQTIVNTYTGGPFQQALSAVSLIDNQFYGGSDDAFTTYAFEYWSDPEHRDDGYITWYYNNQRTWKATAALVGPNSESQISQRLISEEPMYIIMNLAMSFDFQPPDFKNLKFPAQMLVDYVRIYQRKGIKNGMTCNPPNRPTTDYIQKHIAAYTNANFTVWSNASFTFPRNSLYDGC</sequence>
<evidence type="ECO:0000256" key="1">
    <source>
        <dbReference type="ARBA" id="ARBA00004606"/>
    </source>
</evidence>
<reference evidence="12 13" key="1">
    <citation type="submission" date="2019-12" db="EMBL/GenBank/DDBJ databases">
        <authorList>
            <person name="Floudas D."/>
            <person name="Bentzer J."/>
            <person name="Ahren D."/>
            <person name="Johansson T."/>
            <person name="Persson P."/>
            <person name="Tunlid A."/>
        </authorList>
    </citation>
    <scope>NUCLEOTIDE SEQUENCE [LARGE SCALE GENOMIC DNA]</scope>
    <source>
        <strain evidence="12 13">CBS 102.39</strain>
    </source>
</reference>
<evidence type="ECO:0000256" key="8">
    <source>
        <dbReference type="ARBA" id="ARBA00023316"/>
    </source>
</evidence>
<accession>A0A8H4QUU5</accession>
<evidence type="ECO:0000313" key="13">
    <source>
        <dbReference type="Proteomes" id="UP000521872"/>
    </source>
</evidence>
<keyword evidence="3 10" id="KW-0812">Transmembrane</keyword>
<feature type="compositionally biased region" description="Low complexity" evidence="9">
    <location>
        <begin position="24"/>
        <end position="55"/>
    </location>
</feature>
<name>A0A8H4QUU5_9AGAR</name>
<proteinExistence type="inferred from homology"/>
<dbReference type="Pfam" id="PF03935">
    <property type="entry name" value="SKN1_KRE6_Sbg1"/>
    <property type="match status" value="1"/>
</dbReference>
<dbReference type="AlphaFoldDB" id="A0A8H4QUU5"/>
<keyword evidence="7" id="KW-0325">Glycoprotein</keyword>
<feature type="compositionally biased region" description="Polar residues" evidence="9">
    <location>
        <begin position="123"/>
        <end position="142"/>
    </location>
</feature>
<dbReference type="GO" id="GO:0005886">
    <property type="term" value="C:plasma membrane"/>
    <property type="evidence" value="ECO:0007669"/>
    <property type="project" value="TreeGrafter"/>
</dbReference>
<dbReference type="GO" id="GO:0015926">
    <property type="term" value="F:glucosidase activity"/>
    <property type="evidence" value="ECO:0007669"/>
    <property type="project" value="TreeGrafter"/>
</dbReference>
<evidence type="ECO:0000259" key="11">
    <source>
        <dbReference type="PROSITE" id="PS51762"/>
    </source>
</evidence>
<evidence type="ECO:0000256" key="9">
    <source>
        <dbReference type="SAM" id="MobiDB-lite"/>
    </source>
</evidence>
<dbReference type="EMBL" id="JAACJL010000030">
    <property type="protein sequence ID" value="KAF4617899.1"/>
    <property type="molecule type" value="Genomic_DNA"/>
</dbReference>
<keyword evidence="6 10" id="KW-0472">Membrane</keyword>
<keyword evidence="8" id="KW-0961">Cell wall biogenesis/degradation</keyword>
<feature type="region of interest" description="Disordered" evidence="9">
    <location>
        <begin position="104"/>
        <end position="151"/>
    </location>
</feature>
<dbReference type="GO" id="GO:0005789">
    <property type="term" value="C:endoplasmic reticulum membrane"/>
    <property type="evidence" value="ECO:0007669"/>
    <property type="project" value="TreeGrafter"/>
</dbReference>
<keyword evidence="13" id="KW-1185">Reference proteome</keyword>
<dbReference type="PANTHER" id="PTHR31361">
    <property type="entry name" value="BETA-GLUCAN SYNTHESIS-ASSOCIATED PROTEIN KRE6-RELATED"/>
    <property type="match status" value="1"/>
</dbReference>
<evidence type="ECO:0000256" key="10">
    <source>
        <dbReference type="SAM" id="Phobius"/>
    </source>
</evidence>
<dbReference type="InterPro" id="IPR005629">
    <property type="entry name" value="Skn1/Kre6/Sbg1"/>
</dbReference>
<feature type="region of interest" description="Disordered" evidence="9">
    <location>
        <begin position="1"/>
        <end position="90"/>
    </location>
</feature>
<evidence type="ECO:0000256" key="4">
    <source>
        <dbReference type="ARBA" id="ARBA00022968"/>
    </source>
</evidence>
<dbReference type="SUPFAM" id="SSF49899">
    <property type="entry name" value="Concanavalin A-like lectins/glucanases"/>
    <property type="match status" value="1"/>
</dbReference>
<feature type="compositionally biased region" description="Low complexity" evidence="9">
    <location>
        <begin position="77"/>
        <end position="86"/>
    </location>
</feature>
<dbReference type="CDD" id="cd02180">
    <property type="entry name" value="GH16_fungal_KRE6_glucanase"/>
    <property type="match status" value="1"/>
</dbReference>
<dbReference type="FunFam" id="2.60.120.200:FF:000140">
    <property type="entry name" value="Beta-glucan synthesis-associated protein"/>
    <property type="match status" value="1"/>
</dbReference>
<evidence type="ECO:0000256" key="3">
    <source>
        <dbReference type="ARBA" id="ARBA00022692"/>
    </source>
</evidence>
<dbReference type="PANTHER" id="PTHR31361:SF1">
    <property type="entry name" value="BETA-GLUCAN SYNTHESIS-ASSOCIATED PROTEIN KRE6-RELATED"/>
    <property type="match status" value="1"/>
</dbReference>
<dbReference type="InterPro" id="IPR013320">
    <property type="entry name" value="ConA-like_dom_sf"/>
</dbReference>
<organism evidence="12 13">
    <name type="scientific">Agrocybe pediades</name>
    <dbReference type="NCBI Taxonomy" id="84607"/>
    <lineage>
        <taxon>Eukaryota</taxon>
        <taxon>Fungi</taxon>
        <taxon>Dikarya</taxon>
        <taxon>Basidiomycota</taxon>
        <taxon>Agaricomycotina</taxon>
        <taxon>Agaricomycetes</taxon>
        <taxon>Agaricomycetidae</taxon>
        <taxon>Agaricales</taxon>
        <taxon>Agaricineae</taxon>
        <taxon>Strophariaceae</taxon>
        <taxon>Agrocybe</taxon>
    </lineage>
</organism>
<comment type="subcellular location">
    <subcellularLocation>
        <location evidence="1">Membrane</location>
        <topology evidence="1">Single-pass type II membrane protein</topology>
    </subcellularLocation>
</comment>
<evidence type="ECO:0000256" key="5">
    <source>
        <dbReference type="ARBA" id="ARBA00022989"/>
    </source>
</evidence>